<evidence type="ECO:0000313" key="2">
    <source>
        <dbReference type="EMBL" id="EEF36919.1"/>
    </source>
</evidence>
<proteinExistence type="predicted"/>
<gene>
    <name evidence="2" type="ORF">RCOM_1121670</name>
</gene>
<organism evidence="2 3">
    <name type="scientific">Ricinus communis</name>
    <name type="common">Castor bean</name>
    <dbReference type="NCBI Taxonomy" id="3988"/>
    <lineage>
        <taxon>Eukaryota</taxon>
        <taxon>Viridiplantae</taxon>
        <taxon>Streptophyta</taxon>
        <taxon>Embryophyta</taxon>
        <taxon>Tracheophyta</taxon>
        <taxon>Spermatophyta</taxon>
        <taxon>Magnoliopsida</taxon>
        <taxon>eudicotyledons</taxon>
        <taxon>Gunneridae</taxon>
        <taxon>Pentapetalae</taxon>
        <taxon>rosids</taxon>
        <taxon>fabids</taxon>
        <taxon>Malpighiales</taxon>
        <taxon>Euphorbiaceae</taxon>
        <taxon>Acalyphoideae</taxon>
        <taxon>Acalypheae</taxon>
        <taxon>Ricinus</taxon>
    </lineage>
</organism>
<name>B9SHG0_RICCO</name>
<dbReference type="InParanoid" id="B9SHG0"/>
<dbReference type="EMBL" id="EQ973963">
    <property type="protein sequence ID" value="EEF36919.1"/>
    <property type="molecule type" value="Genomic_DNA"/>
</dbReference>
<protein>
    <submittedName>
        <fullName evidence="2">Uncharacterized protein</fullName>
    </submittedName>
</protein>
<keyword evidence="3" id="KW-1185">Reference proteome</keyword>
<evidence type="ECO:0000256" key="1">
    <source>
        <dbReference type="SAM" id="MobiDB-lite"/>
    </source>
</evidence>
<dbReference type="Proteomes" id="UP000008311">
    <property type="component" value="Unassembled WGS sequence"/>
</dbReference>
<feature type="region of interest" description="Disordered" evidence="1">
    <location>
        <begin position="29"/>
        <end position="48"/>
    </location>
</feature>
<evidence type="ECO:0000313" key="3">
    <source>
        <dbReference type="Proteomes" id="UP000008311"/>
    </source>
</evidence>
<reference evidence="3" key="1">
    <citation type="journal article" date="2010" name="Nat. Biotechnol.">
        <title>Draft genome sequence of the oilseed species Ricinus communis.</title>
        <authorList>
            <person name="Chan A.P."/>
            <person name="Crabtree J."/>
            <person name="Zhao Q."/>
            <person name="Lorenzi H."/>
            <person name="Orvis J."/>
            <person name="Puiu D."/>
            <person name="Melake-Berhan A."/>
            <person name="Jones K.M."/>
            <person name="Redman J."/>
            <person name="Chen G."/>
            <person name="Cahoon E.B."/>
            <person name="Gedil M."/>
            <person name="Stanke M."/>
            <person name="Haas B.J."/>
            <person name="Wortman J.R."/>
            <person name="Fraser-Liggett C.M."/>
            <person name="Ravel J."/>
            <person name="Rabinowicz P.D."/>
        </authorList>
    </citation>
    <scope>NUCLEOTIDE SEQUENCE [LARGE SCALE GENOMIC DNA]</scope>
    <source>
        <strain evidence="3">cv. Hale</strain>
    </source>
</reference>
<accession>B9SHG0</accession>
<feature type="compositionally biased region" description="Basic and acidic residues" evidence="1">
    <location>
        <begin position="34"/>
        <end position="43"/>
    </location>
</feature>
<sequence length="113" mass="12567">MDTMTDPDSYANNNGLCGMQIQVPCQKAVSPETKPPEIERQQGDHWSSTQQSYSLVVPFLSRLFSSRHLEGLDLTANYIKGTPDLAFMENGSDWIGYPSGCSKHVTLSCMQSY</sequence>
<dbReference type="AlphaFoldDB" id="B9SHG0"/>